<keyword evidence="2" id="KW-0812">Transmembrane</keyword>
<feature type="region of interest" description="Disordered" evidence="1">
    <location>
        <begin position="1"/>
        <end position="65"/>
    </location>
</feature>
<feature type="transmembrane region" description="Helical" evidence="2">
    <location>
        <begin position="121"/>
        <end position="144"/>
    </location>
</feature>
<evidence type="ECO:0000256" key="1">
    <source>
        <dbReference type="SAM" id="MobiDB-lite"/>
    </source>
</evidence>
<keyword evidence="4" id="KW-1185">Reference proteome</keyword>
<dbReference type="Proteomes" id="UP000654370">
    <property type="component" value="Unassembled WGS sequence"/>
</dbReference>
<keyword evidence="2" id="KW-1133">Transmembrane helix</keyword>
<evidence type="ECO:0008006" key="5">
    <source>
        <dbReference type="Google" id="ProtNLM"/>
    </source>
</evidence>
<name>A0A8H7UEX5_MORIS</name>
<proteinExistence type="predicted"/>
<evidence type="ECO:0000313" key="3">
    <source>
        <dbReference type="EMBL" id="KAG2183201.1"/>
    </source>
</evidence>
<reference evidence="3" key="1">
    <citation type="submission" date="2020-12" db="EMBL/GenBank/DDBJ databases">
        <title>Metabolic potential, ecology and presence of endohyphal bacteria is reflected in genomic diversity of Mucoromycotina.</title>
        <authorList>
            <person name="Muszewska A."/>
            <person name="Okrasinska A."/>
            <person name="Steczkiewicz K."/>
            <person name="Drgas O."/>
            <person name="Orlowska M."/>
            <person name="Perlinska-Lenart U."/>
            <person name="Aleksandrzak-Piekarczyk T."/>
            <person name="Szatraj K."/>
            <person name="Zielenkiewicz U."/>
            <person name="Pilsyk S."/>
            <person name="Malc E."/>
            <person name="Mieczkowski P."/>
            <person name="Kruszewska J.S."/>
            <person name="Biernat P."/>
            <person name="Pawlowska J."/>
        </authorList>
    </citation>
    <scope>NUCLEOTIDE SEQUENCE</scope>
    <source>
        <strain evidence="3">WA0000067209</strain>
    </source>
</reference>
<organism evidence="3 4">
    <name type="scientific">Mortierella isabellina</name>
    <name type="common">Filamentous fungus</name>
    <name type="synonym">Umbelopsis isabellina</name>
    <dbReference type="NCBI Taxonomy" id="91625"/>
    <lineage>
        <taxon>Eukaryota</taxon>
        <taxon>Fungi</taxon>
        <taxon>Fungi incertae sedis</taxon>
        <taxon>Mucoromycota</taxon>
        <taxon>Mucoromycotina</taxon>
        <taxon>Umbelopsidomycetes</taxon>
        <taxon>Umbelopsidales</taxon>
        <taxon>Umbelopsidaceae</taxon>
        <taxon>Umbelopsis</taxon>
    </lineage>
</organism>
<comment type="caution">
    <text evidence="3">The sequence shown here is derived from an EMBL/GenBank/DDBJ whole genome shotgun (WGS) entry which is preliminary data.</text>
</comment>
<sequence length="333" mass="36084">MSYRDDYMQYRSSTDRARPGPPEPPTHSPALSYRPRPQNSGQYLDERPPSGNYDRPYTPATMASYAPLNEPSPPYHNSASPPETYVADPAAYQEKPQRKPPLTERNKCCRCLCCACCLPVWARWILWIIIIGIIIVVVVFAIIFSQFKVPTFEFNGVTSSPSGLSQFTVNGTSWNINGGLKIGIDNPNIESATLSDMNATAYYPTSPTTPVGGGFLAEQGVAKNAITNFTFPFTINYDPTTDKDQAILTDIATKCGLLGGQKQQLTVNYKITLAVKVLFVTVHPSISNSASFDCPITNGELPELPSGVLGSLLPSSSSTDSSDDSGDSSDSSN</sequence>
<feature type="compositionally biased region" description="Basic and acidic residues" evidence="1">
    <location>
        <begin position="1"/>
        <end position="18"/>
    </location>
</feature>
<dbReference type="InterPro" id="IPR055301">
    <property type="entry name" value="Lea14-like_2"/>
</dbReference>
<evidence type="ECO:0000313" key="4">
    <source>
        <dbReference type="Proteomes" id="UP000654370"/>
    </source>
</evidence>
<keyword evidence="2" id="KW-0472">Membrane</keyword>
<accession>A0A8H7UEX5</accession>
<dbReference type="PANTHER" id="PTHR31852">
    <property type="entry name" value="LATE EMBRYOGENESIS ABUNDANT (LEA) HYDROXYPROLINE-RICH GLYCOPROTEIN FAMILY"/>
    <property type="match status" value="1"/>
</dbReference>
<dbReference type="AlphaFoldDB" id="A0A8H7UEX5"/>
<feature type="compositionally biased region" description="Low complexity" evidence="1">
    <location>
        <begin position="306"/>
        <end position="320"/>
    </location>
</feature>
<gene>
    <name evidence="3" type="ORF">INT43_006205</name>
</gene>
<dbReference type="EMBL" id="JAEPQZ010000003">
    <property type="protein sequence ID" value="KAG2183201.1"/>
    <property type="molecule type" value="Genomic_DNA"/>
</dbReference>
<protein>
    <recommendedName>
        <fullName evidence="5">Late embryogenesis abundant protein LEA-2 subgroup domain-containing protein</fullName>
    </recommendedName>
</protein>
<dbReference type="OrthoDB" id="20273at2759"/>
<feature type="region of interest" description="Disordered" evidence="1">
    <location>
        <begin position="306"/>
        <end position="333"/>
    </location>
</feature>
<evidence type="ECO:0000256" key="2">
    <source>
        <dbReference type="SAM" id="Phobius"/>
    </source>
</evidence>